<evidence type="ECO:0000313" key="1">
    <source>
        <dbReference type="EMBL" id="MED6232378.1"/>
    </source>
</evidence>
<reference evidence="1 2" key="1">
    <citation type="submission" date="2021-07" db="EMBL/GenBank/DDBJ databases">
        <authorList>
            <person name="Palmer J.M."/>
        </authorList>
    </citation>
    <scope>NUCLEOTIDE SEQUENCE [LARGE SCALE GENOMIC DNA]</scope>
    <source>
        <strain evidence="1 2">AT_MEX2019</strain>
        <tissue evidence="1">Muscle</tissue>
    </source>
</reference>
<gene>
    <name evidence="1" type="ORF">ATANTOWER_028804</name>
</gene>
<sequence>MFTDVRLNAKTGHEHPKTTVNAEKETATPCKNNGIVKHHEEAWCLDVSTSATLVGRHCSRNDRRGIPEELPGIKGVIQLYLSESCPHFAKEKYKLPFVFTCG</sequence>
<organism evidence="1 2">
    <name type="scientific">Ataeniobius toweri</name>
    <dbReference type="NCBI Taxonomy" id="208326"/>
    <lineage>
        <taxon>Eukaryota</taxon>
        <taxon>Metazoa</taxon>
        <taxon>Chordata</taxon>
        <taxon>Craniata</taxon>
        <taxon>Vertebrata</taxon>
        <taxon>Euteleostomi</taxon>
        <taxon>Actinopterygii</taxon>
        <taxon>Neopterygii</taxon>
        <taxon>Teleostei</taxon>
        <taxon>Neoteleostei</taxon>
        <taxon>Acanthomorphata</taxon>
        <taxon>Ovalentaria</taxon>
        <taxon>Atherinomorphae</taxon>
        <taxon>Cyprinodontiformes</taxon>
        <taxon>Goodeidae</taxon>
        <taxon>Ataeniobius</taxon>
    </lineage>
</organism>
<name>A0ABU7A3M3_9TELE</name>
<accession>A0ABU7A3M3</accession>
<proteinExistence type="predicted"/>
<keyword evidence="2" id="KW-1185">Reference proteome</keyword>
<dbReference type="EMBL" id="JAHUTI010000731">
    <property type="protein sequence ID" value="MED6232378.1"/>
    <property type="molecule type" value="Genomic_DNA"/>
</dbReference>
<dbReference type="Proteomes" id="UP001345963">
    <property type="component" value="Unassembled WGS sequence"/>
</dbReference>
<evidence type="ECO:0000313" key="2">
    <source>
        <dbReference type="Proteomes" id="UP001345963"/>
    </source>
</evidence>
<comment type="caution">
    <text evidence="1">The sequence shown here is derived from an EMBL/GenBank/DDBJ whole genome shotgun (WGS) entry which is preliminary data.</text>
</comment>
<protein>
    <submittedName>
        <fullName evidence="1">Uncharacterized protein</fullName>
    </submittedName>
</protein>